<gene>
    <name evidence="2" type="ORF">PIB30_090882</name>
</gene>
<organism evidence="2 3">
    <name type="scientific">Stylosanthes scabra</name>
    <dbReference type="NCBI Taxonomy" id="79078"/>
    <lineage>
        <taxon>Eukaryota</taxon>
        <taxon>Viridiplantae</taxon>
        <taxon>Streptophyta</taxon>
        <taxon>Embryophyta</taxon>
        <taxon>Tracheophyta</taxon>
        <taxon>Spermatophyta</taxon>
        <taxon>Magnoliopsida</taxon>
        <taxon>eudicotyledons</taxon>
        <taxon>Gunneridae</taxon>
        <taxon>Pentapetalae</taxon>
        <taxon>rosids</taxon>
        <taxon>fabids</taxon>
        <taxon>Fabales</taxon>
        <taxon>Fabaceae</taxon>
        <taxon>Papilionoideae</taxon>
        <taxon>50 kb inversion clade</taxon>
        <taxon>dalbergioids sensu lato</taxon>
        <taxon>Dalbergieae</taxon>
        <taxon>Pterocarpus clade</taxon>
        <taxon>Stylosanthes</taxon>
    </lineage>
</organism>
<evidence type="ECO:0000313" key="3">
    <source>
        <dbReference type="Proteomes" id="UP001341840"/>
    </source>
</evidence>
<dbReference type="Proteomes" id="UP001341840">
    <property type="component" value="Unassembled WGS sequence"/>
</dbReference>
<dbReference type="InterPro" id="IPR007225">
    <property type="entry name" value="EXOC6/Sec15"/>
</dbReference>
<dbReference type="InterPro" id="IPR046361">
    <property type="entry name" value="EXOC6/Sec15_C"/>
</dbReference>
<proteinExistence type="predicted"/>
<dbReference type="EMBL" id="JASCZI010213230">
    <property type="protein sequence ID" value="MED6201016.1"/>
    <property type="molecule type" value="Genomic_DNA"/>
</dbReference>
<comment type="caution">
    <text evidence="2">The sequence shown here is derived from an EMBL/GenBank/DDBJ whole genome shotgun (WGS) entry which is preliminary data.</text>
</comment>
<sequence>MGASCTTKRGMTSMAASGGKEERFKQYYYENWKLRLTSNFQVSSMTPSLESHQKLFEQIAGFFVVKDKVFKAGSGLILKLVVENLWDTVVSKIGSVWEDQFSCRQTATHFLLTKDYVSLNGLLKAKVEGFKLLTKNVTGMAYELPTQVLRRALQQVLSHRSENIAEAFVSDSIKMFNMNAIIGFDVDIHFLEQLAANHTLLFYYGDAIELKMSLAKSRQLVNLSLASAYFDLCSVYGTRFKLDAQVNGKASDRRKIQGLTITFYFLF</sequence>
<protein>
    <recommendedName>
        <fullName evidence="1">Exocyst complex subunit EXOC6/Sec15 C-terminal domain-containing protein</fullName>
    </recommendedName>
</protein>
<dbReference type="PANTHER" id="PTHR12702">
    <property type="entry name" value="SEC15"/>
    <property type="match status" value="1"/>
</dbReference>
<dbReference type="Gene3D" id="1.20.58.670">
    <property type="entry name" value="Dsl1p vesicle tethering complex, Tip20p subunit, domain D"/>
    <property type="match status" value="1"/>
</dbReference>
<evidence type="ECO:0000313" key="2">
    <source>
        <dbReference type="EMBL" id="MED6201016.1"/>
    </source>
</evidence>
<dbReference type="InterPro" id="IPR042044">
    <property type="entry name" value="EXOC6PINT-1/Sec15/Tip20_C_dom2"/>
</dbReference>
<evidence type="ECO:0000259" key="1">
    <source>
        <dbReference type="Pfam" id="PF04091"/>
    </source>
</evidence>
<feature type="domain" description="Exocyst complex subunit EXOC6/Sec15 C-terminal" evidence="1">
    <location>
        <begin position="133"/>
        <end position="228"/>
    </location>
</feature>
<dbReference type="Pfam" id="PF04091">
    <property type="entry name" value="Sec15_C"/>
    <property type="match status" value="1"/>
</dbReference>
<accession>A0ABU6XTR6</accession>
<reference evidence="2 3" key="1">
    <citation type="journal article" date="2023" name="Plants (Basel)">
        <title>Bridging the Gap: Combining Genomics and Transcriptomics Approaches to Understand Stylosanthes scabra, an Orphan Legume from the Brazilian Caatinga.</title>
        <authorList>
            <person name="Ferreira-Neto J.R.C."/>
            <person name="da Silva M.D."/>
            <person name="Binneck E."/>
            <person name="de Melo N.F."/>
            <person name="da Silva R.H."/>
            <person name="de Melo A.L.T.M."/>
            <person name="Pandolfi V."/>
            <person name="Bustamante F.O."/>
            <person name="Brasileiro-Vidal A.C."/>
            <person name="Benko-Iseppon A.M."/>
        </authorList>
    </citation>
    <scope>NUCLEOTIDE SEQUENCE [LARGE SCALE GENOMIC DNA]</scope>
    <source>
        <tissue evidence="2">Leaves</tissue>
    </source>
</reference>
<name>A0ABU6XTR6_9FABA</name>
<keyword evidence="3" id="KW-1185">Reference proteome</keyword>
<dbReference type="PANTHER" id="PTHR12702:SF1">
    <property type="entry name" value="EXOCYST COMPLEX COMPONENT SEC15B"/>
    <property type="match status" value="1"/>
</dbReference>